<reference evidence="1 2" key="1">
    <citation type="submission" date="2019-05" db="EMBL/GenBank/DDBJ databases">
        <title>Another draft genome of Portunus trituberculatus and its Hox gene families provides insights of decapod evolution.</title>
        <authorList>
            <person name="Jeong J.-H."/>
            <person name="Song I."/>
            <person name="Kim S."/>
            <person name="Choi T."/>
            <person name="Kim D."/>
            <person name="Ryu S."/>
            <person name="Kim W."/>
        </authorList>
    </citation>
    <scope>NUCLEOTIDE SEQUENCE [LARGE SCALE GENOMIC DNA]</scope>
    <source>
        <tissue evidence="1">Muscle</tissue>
    </source>
</reference>
<evidence type="ECO:0000313" key="1">
    <source>
        <dbReference type="EMBL" id="MPC59175.1"/>
    </source>
</evidence>
<protein>
    <submittedName>
        <fullName evidence="1">Uncharacterized protein</fullName>
    </submittedName>
</protein>
<comment type="caution">
    <text evidence="1">The sequence shown here is derived from an EMBL/GenBank/DDBJ whole genome shotgun (WGS) entry which is preliminary data.</text>
</comment>
<evidence type="ECO:0000313" key="2">
    <source>
        <dbReference type="Proteomes" id="UP000324222"/>
    </source>
</evidence>
<accession>A0A5B7GNU1</accession>
<organism evidence="1 2">
    <name type="scientific">Portunus trituberculatus</name>
    <name type="common">Swimming crab</name>
    <name type="synonym">Neptunus trituberculatus</name>
    <dbReference type="NCBI Taxonomy" id="210409"/>
    <lineage>
        <taxon>Eukaryota</taxon>
        <taxon>Metazoa</taxon>
        <taxon>Ecdysozoa</taxon>
        <taxon>Arthropoda</taxon>
        <taxon>Crustacea</taxon>
        <taxon>Multicrustacea</taxon>
        <taxon>Malacostraca</taxon>
        <taxon>Eumalacostraca</taxon>
        <taxon>Eucarida</taxon>
        <taxon>Decapoda</taxon>
        <taxon>Pleocyemata</taxon>
        <taxon>Brachyura</taxon>
        <taxon>Eubrachyura</taxon>
        <taxon>Portunoidea</taxon>
        <taxon>Portunidae</taxon>
        <taxon>Portuninae</taxon>
        <taxon>Portunus</taxon>
    </lineage>
</organism>
<gene>
    <name evidence="1" type="ORF">E2C01_053191</name>
</gene>
<dbReference type="EMBL" id="VSRR010016328">
    <property type="protein sequence ID" value="MPC59175.1"/>
    <property type="molecule type" value="Genomic_DNA"/>
</dbReference>
<keyword evidence="2" id="KW-1185">Reference proteome</keyword>
<dbReference type="Proteomes" id="UP000324222">
    <property type="component" value="Unassembled WGS sequence"/>
</dbReference>
<proteinExistence type="predicted"/>
<name>A0A5B7GNU1_PORTR</name>
<sequence length="66" mass="7328">MSGIHETDWGKLEDNAMDGKYLWSRQSKDVLGSKKALSLIVTCSGGGQGEVGNSLWVWNDNMVIKW</sequence>
<dbReference type="AlphaFoldDB" id="A0A5B7GNU1"/>